<dbReference type="PANTHER" id="PTHR33353:SF6">
    <property type="entry name" value="ENDOGLUCANASE IV"/>
    <property type="match status" value="1"/>
</dbReference>
<dbReference type="CDD" id="cd21175">
    <property type="entry name" value="LPMO_AA9"/>
    <property type="match status" value="1"/>
</dbReference>
<evidence type="ECO:0000256" key="12">
    <source>
        <dbReference type="ARBA" id="ARBA00047174"/>
    </source>
</evidence>
<dbReference type="InterPro" id="IPR049892">
    <property type="entry name" value="AA9"/>
</dbReference>
<keyword evidence="4" id="KW-0560">Oxidoreductase</keyword>
<dbReference type="GO" id="GO:0030245">
    <property type="term" value="P:cellulose catabolic process"/>
    <property type="evidence" value="ECO:0007669"/>
    <property type="project" value="UniProtKB-KW"/>
</dbReference>
<comment type="catalytic activity">
    <reaction evidence="11">
        <text>[(1-&gt;4)-beta-D-glucosyl]n+m + reduced acceptor + O2 = 4-dehydro-beta-D-glucosyl-[(1-&gt;4)-beta-D-glucosyl]n-1 + [(1-&gt;4)-beta-D-glucosyl]m + acceptor + H2O.</text>
        <dbReference type="EC" id="1.14.99.56"/>
    </reaction>
</comment>
<evidence type="ECO:0000256" key="10">
    <source>
        <dbReference type="ARBA" id="ARBA00044502"/>
    </source>
</evidence>
<organism evidence="14 15">
    <name type="scientific">Dendrothele bispora (strain CBS 962.96)</name>
    <dbReference type="NCBI Taxonomy" id="1314807"/>
    <lineage>
        <taxon>Eukaryota</taxon>
        <taxon>Fungi</taxon>
        <taxon>Dikarya</taxon>
        <taxon>Basidiomycota</taxon>
        <taxon>Agaricomycotina</taxon>
        <taxon>Agaricomycetes</taxon>
        <taxon>Agaricomycetidae</taxon>
        <taxon>Agaricales</taxon>
        <taxon>Agaricales incertae sedis</taxon>
        <taxon>Dendrothele</taxon>
    </lineage>
</organism>
<sequence length="257" mass="28256">MRLIVLALQSRIYYQIRLYLIKPQLDLLQYLKARTMNRLFQRYKTSKIGIDSSASENSGYQPYIDPYLNPAPQRIVREIPRNGPVTDLSLIDVQCDGWTDGGFTTAPAPIYATVAAGSQGSMISYMARAPSDITKWSPGTSAVWFKVAESGKTSDGKWAASDLLTASNSIYTFTIPKNLKAGRHIIRHEIIALHAAYTYPGAQVYPSCIQVQVTGSGTALPTSFVSFPGAYTASTPFITHSKFSECNSLILDSLLKI</sequence>
<evidence type="ECO:0000313" key="14">
    <source>
        <dbReference type="EMBL" id="THU84863.1"/>
    </source>
</evidence>
<evidence type="ECO:0000313" key="15">
    <source>
        <dbReference type="Proteomes" id="UP000297245"/>
    </source>
</evidence>
<name>A0A4S8L8S8_DENBC</name>
<dbReference type="Gene3D" id="2.70.50.70">
    <property type="match status" value="1"/>
</dbReference>
<keyword evidence="6" id="KW-0503">Monooxygenase</keyword>
<keyword evidence="5" id="KW-0186">Copper</keyword>
<dbReference type="EMBL" id="ML179576">
    <property type="protein sequence ID" value="THU84863.1"/>
    <property type="molecule type" value="Genomic_DNA"/>
</dbReference>
<dbReference type="Pfam" id="PF03443">
    <property type="entry name" value="AA9"/>
    <property type="match status" value="1"/>
</dbReference>
<evidence type="ECO:0000256" key="8">
    <source>
        <dbReference type="ARBA" id="ARBA00023277"/>
    </source>
</evidence>
<keyword evidence="15" id="KW-1185">Reference proteome</keyword>
<evidence type="ECO:0000256" key="3">
    <source>
        <dbReference type="ARBA" id="ARBA00023001"/>
    </source>
</evidence>
<gene>
    <name evidence="14" type="ORF">K435DRAFT_783609</name>
</gene>
<evidence type="ECO:0000256" key="1">
    <source>
        <dbReference type="ARBA" id="ARBA00001973"/>
    </source>
</evidence>
<dbReference type="Proteomes" id="UP000297245">
    <property type="component" value="Unassembled WGS sequence"/>
</dbReference>
<dbReference type="PANTHER" id="PTHR33353">
    <property type="entry name" value="PUTATIVE (AFU_ORTHOLOGUE AFUA_1G12560)-RELATED"/>
    <property type="match status" value="1"/>
</dbReference>
<dbReference type="GO" id="GO:0046872">
    <property type="term" value="F:metal ion binding"/>
    <property type="evidence" value="ECO:0007669"/>
    <property type="project" value="UniProtKB-KW"/>
</dbReference>
<comment type="similarity">
    <text evidence="10">Belongs to the polysaccharide monooxygenase AA9 family.</text>
</comment>
<evidence type="ECO:0000259" key="13">
    <source>
        <dbReference type="Pfam" id="PF03443"/>
    </source>
</evidence>
<dbReference type="InterPro" id="IPR005103">
    <property type="entry name" value="AA9_LPMO"/>
</dbReference>
<keyword evidence="2" id="KW-0479">Metal-binding</keyword>
<dbReference type="AlphaFoldDB" id="A0A4S8L8S8"/>
<feature type="domain" description="Auxiliary Activity family 9 catalytic" evidence="13">
    <location>
        <begin position="63"/>
        <end position="240"/>
    </location>
</feature>
<keyword evidence="8" id="KW-0119">Carbohydrate metabolism</keyword>
<evidence type="ECO:0000256" key="7">
    <source>
        <dbReference type="ARBA" id="ARBA00023157"/>
    </source>
</evidence>
<reference evidence="14 15" key="1">
    <citation type="journal article" date="2019" name="Nat. Ecol. Evol.">
        <title>Megaphylogeny resolves global patterns of mushroom evolution.</title>
        <authorList>
            <person name="Varga T."/>
            <person name="Krizsan K."/>
            <person name="Foldi C."/>
            <person name="Dima B."/>
            <person name="Sanchez-Garcia M."/>
            <person name="Sanchez-Ramirez S."/>
            <person name="Szollosi G.J."/>
            <person name="Szarkandi J.G."/>
            <person name="Papp V."/>
            <person name="Albert L."/>
            <person name="Andreopoulos W."/>
            <person name="Angelini C."/>
            <person name="Antonin V."/>
            <person name="Barry K.W."/>
            <person name="Bougher N.L."/>
            <person name="Buchanan P."/>
            <person name="Buyck B."/>
            <person name="Bense V."/>
            <person name="Catcheside P."/>
            <person name="Chovatia M."/>
            <person name="Cooper J."/>
            <person name="Damon W."/>
            <person name="Desjardin D."/>
            <person name="Finy P."/>
            <person name="Geml J."/>
            <person name="Haridas S."/>
            <person name="Hughes K."/>
            <person name="Justo A."/>
            <person name="Karasinski D."/>
            <person name="Kautmanova I."/>
            <person name="Kiss B."/>
            <person name="Kocsube S."/>
            <person name="Kotiranta H."/>
            <person name="LaButti K.M."/>
            <person name="Lechner B.E."/>
            <person name="Liimatainen K."/>
            <person name="Lipzen A."/>
            <person name="Lukacs Z."/>
            <person name="Mihaltcheva S."/>
            <person name="Morgado L.N."/>
            <person name="Niskanen T."/>
            <person name="Noordeloos M.E."/>
            <person name="Ohm R.A."/>
            <person name="Ortiz-Santana B."/>
            <person name="Ovrebo C."/>
            <person name="Racz N."/>
            <person name="Riley R."/>
            <person name="Savchenko A."/>
            <person name="Shiryaev A."/>
            <person name="Soop K."/>
            <person name="Spirin V."/>
            <person name="Szebenyi C."/>
            <person name="Tomsovsky M."/>
            <person name="Tulloss R.E."/>
            <person name="Uehling J."/>
            <person name="Grigoriev I.V."/>
            <person name="Vagvolgyi C."/>
            <person name="Papp T."/>
            <person name="Martin F.M."/>
            <person name="Miettinen O."/>
            <person name="Hibbett D.S."/>
            <person name="Nagy L.G."/>
        </authorList>
    </citation>
    <scope>NUCLEOTIDE SEQUENCE [LARGE SCALE GENOMIC DNA]</scope>
    <source>
        <strain evidence="14 15">CBS 962.96</strain>
    </source>
</reference>
<dbReference type="EC" id="1.14.99.56" evidence="12"/>
<keyword evidence="3" id="KW-0136">Cellulose degradation</keyword>
<evidence type="ECO:0000256" key="5">
    <source>
        <dbReference type="ARBA" id="ARBA00023008"/>
    </source>
</evidence>
<keyword evidence="9" id="KW-0624">Polysaccharide degradation</keyword>
<evidence type="ECO:0000256" key="4">
    <source>
        <dbReference type="ARBA" id="ARBA00023002"/>
    </source>
</evidence>
<protein>
    <recommendedName>
        <fullName evidence="12">lytic cellulose monooxygenase (C4-dehydrogenating)</fullName>
        <ecNumber evidence="12">1.14.99.56</ecNumber>
    </recommendedName>
</protein>
<keyword evidence="7" id="KW-1015">Disulfide bond</keyword>
<dbReference type="GO" id="GO:0004497">
    <property type="term" value="F:monooxygenase activity"/>
    <property type="evidence" value="ECO:0007669"/>
    <property type="project" value="UniProtKB-KW"/>
</dbReference>
<evidence type="ECO:0000256" key="6">
    <source>
        <dbReference type="ARBA" id="ARBA00023033"/>
    </source>
</evidence>
<evidence type="ECO:0000256" key="2">
    <source>
        <dbReference type="ARBA" id="ARBA00022723"/>
    </source>
</evidence>
<evidence type="ECO:0000256" key="11">
    <source>
        <dbReference type="ARBA" id="ARBA00045077"/>
    </source>
</evidence>
<comment type="cofactor">
    <cofactor evidence="1">
        <name>Cu(2+)</name>
        <dbReference type="ChEBI" id="CHEBI:29036"/>
    </cofactor>
</comment>
<accession>A0A4S8L8S8</accession>
<dbReference type="OrthoDB" id="4849160at2759"/>
<proteinExistence type="inferred from homology"/>
<evidence type="ECO:0000256" key="9">
    <source>
        <dbReference type="ARBA" id="ARBA00023326"/>
    </source>
</evidence>